<dbReference type="GO" id="GO:0005737">
    <property type="term" value="C:cytoplasm"/>
    <property type="evidence" value="ECO:0007669"/>
    <property type="project" value="UniProtKB-UniRule"/>
</dbReference>
<dbReference type="InterPro" id="IPR022417">
    <property type="entry name" value="Porphobilin_deaminase_N"/>
</dbReference>
<comment type="subunit">
    <text evidence="3 7">Monomer.</text>
</comment>
<keyword evidence="4 7" id="KW-0808">Transferase</keyword>
<feature type="domain" description="Porphobilinogen deaminase C-terminal" evidence="10">
    <location>
        <begin position="215"/>
        <end position="256"/>
    </location>
</feature>
<dbReference type="Pfam" id="PF03900">
    <property type="entry name" value="Porphobil_deamC"/>
    <property type="match status" value="1"/>
</dbReference>
<proteinExistence type="inferred from homology"/>
<evidence type="ECO:0000259" key="10">
    <source>
        <dbReference type="Pfam" id="PF03900"/>
    </source>
</evidence>
<dbReference type="Gene3D" id="3.40.50.10090">
    <property type="match status" value="2"/>
</dbReference>
<dbReference type="Pfam" id="PF01379">
    <property type="entry name" value="Porphobil_deam"/>
    <property type="match status" value="1"/>
</dbReference>
<dbReference type="Proteomes" id="UP000280819">
    <property type="component" value="Unassembled WGS sequence"/>
</dbReference>
<evidence type="ECO:0000256" key="3">
    <source>
        <dbReference type="ARBA" id="ARBA00011245"/>
    </source>
</evidence>
<comment type="similarity">
    <text evidence="2 7">Belongs to the HMBS family.</text>
</comment>
<comment type="function">
    <text evidence="1 7">Tetrapolymerization of the monopyrrole PBG into the hydroxymethylbilane pre-uroporphyrinogen in several discrete steps.</text>
</comment>
<feature type="domain" description="Tetrapyrrole biosynthesis uroporphyrinogen III synthase" evidence="9">
    <location>
        <begin position="321"/>
        <end position="519"/>
    </location>
</feature>
<dbReference type="SUPFAM" id="SSF54782">
    <property type="entry name" value="Porphobilinogen deaminase (hydroxymethylbilane synthase), C-terminal domain"/>
    <property type="match status" value="1"/>
</dbReference>
<dbReference type="PANTHER" id="PTHR11557:SF0">
    <property type="entry name" value="PORPHOBILINOGEN DEAMINASE"/>
    <property type="match status" value="1"/>
</dbReference>
<dbReference type="HAMAP" id="MF_00260">
    <property type="entry name" value="Porphobil_deam"/>
    <property type="match status" value="1"/>
</dbReference>
<comment type="cofactor">
    <cofactor evidence="7">
        <name>dipyrromethane</name>
        <dbReference type="ChEBI" id="CHEBI:60342"/>
    </cofactor>
    <text evidence="7">Binds 1 dipyrromethane group covalently.</text>
</comment>
<dbReference type="InterPro" id="IPR003754">
    <property type="entry name" value="4pyrrol_synth_uPrphyn_synth"/>
</dbReference>
<evidence type="ECO:0000259" key="9">
    <source>
        <dbReference type="Pfam" id="PF02602"/>
    </source>
</evidence>
<dbReference type="InterPro" id="IPR036108">
    <property type="entry name" value="4pyrrol_syn_uPrphyn_synt_sf"/>
</dbReference>
<dbReference type="InterPro" id="IPR000860">
    <property type="entry name" value="HemC"/>
</dbReference>
<dbReference type="EMBL" id="RQZG01000001">
    <property type="protein sequence ID" value="RRD07351.1"/>
    <property type="molecule type" value="Genomic_DNA"/>
</dbReference>
<evidence type="ECO:0000256" key="5">
    <source>
        <dbReference type="ARBA" id="ARBA00023244"/>
    </source>
</evidence>
<dbReference type="SUPFAM" id="SSF53850">
    <property type="entry name" value="Periplasmic binding protein-like II"/>
    <property type="match status" value="1"/>
</dbReference>
<dbReference type="PANTHER" id="PTHR11557">
    <property type="entry name" value="PORPHOBILINOGEN DEAMINASE"/>
    <property type="match status" value="1"/>
</dbReference>
<organism evidence="11 12">
    <name type="scientific">Arachnia propionica</name>
    <dbReference type="NCBI Taxonomy" id="1750"/>
    <lineage>
        <taxon>Bacteria</taxon>
        <taxon>Bacillati</taxon>
        <taxon>Actinomycetota</taxon>
        <taxon>Actinomycetes</taxon>
        <taxon>Propionibacteriales</taxon>
        <taxon>Propionibacteriaceae</taxon>
        <taxon>Arachnia</taxon>
    </lineage>
</organism>
<reference evidence="11 12" key="1">
    <citation type="submission" date="2018-11" db="EMBL/GenBank/DDBJ databases">
        <title>Genomes From Bacteria Associated with the Canine Oral Cavity: a Test Case for Automated Genome-Based Taxonomic Assignment.</title>
        <authorList>
            <person name="Coil D.A."/>
            <person name="Jospin G."/>
            <person name="Darling A.E."/>
            <person name="Wallis C."/>
            <person name="Davis I.J."/>
            <person name="Harris S."/>
            <person name="Eisen J.A."/>
            <person name="Holcombe L.J."/>
            <person name="O'Flynn C."/>
        </authorList>
    </citation>
    <scope>NUCLEOTIDE SEQUENCE [LARGE SCALE GENOMIC DNA]</scope>
    <source>
        <strain evidence="11 12">OH887_COT-365</strain>
    </source>
</reference>
<dbReference type="AlphaFoldDB" id="A0A3P1TD17"/>
<dbReference type="InterPro" id="IPR036803">
    <property type="entry name" value="Porphobilinogen_deaminase_C_sf"/>
</dbReference>
<dbReference type="PRINTS" id="PR00151">
    <property type="entry name" value="PORPHBDMNASE"/>
</dbReference>
<comment type="caution">
    <text evidence="11">The sequence shown here is derived from an EMBL/GenBank/DDBJ whole genome shotgun (WGS) entry which is preliminary data.</text>
</comment>
<dbReference type="NCBIfam" id="TIGR00212">
    <property type="entry name" value="hemC"/>
    <property type="match status" value="1"/>
</dbReference>
<protein>
    <recommendedName>
        <fullName evidence="7">Porphobilinogen deaminase</fullName>
        <shortName evidence="7">PBG</shortName>
        <ecNumber evidence="7">2.5.1.61</ecNumber>
    </recommendedName>
    <alternativeName>
        <fullName evidence="7">Hydroxymethylbilane synthase</fullName>
        <shortName evidence="7">HMBS</shortName>
    </alternativeName>
    <alternativeName>
        <fullName evidence="7">Pre-uroporphyrinogen synthase</fullName>
    </alternativeName>
</protein>
<evidence type="ECO:0000256" key="1">
    <source>
        <dbReference type="ARBA" id="ARBA00002869"/>
    </source>
</evidence>
<name>A0A3P1TD17_9ACTN</name>
<dbReference type="GO" id="GO:0004418">
    <property type="term" value="F:hydroxymethylbilane synthase activity"/>
    <property type="evidence" value="ECO:0007669"/>
    <property type="project" value="UniProtKB-UniRule"/>
</dbReference>
<dbReference type="Gene3D" id="3.30.160.40">
    <property type="entry name" value="Porphobilinogen deaminase, C-terminal domain"/>
    <property type="match status" value="1"/>
</dbReference>
<sequence>MRLGTRASTLAVTQSTWVAEQLRALGHEVEVVPIRTRGDRERGSLTALSGLGVFAAELRSALLRGEVDLAVHSLKDLPVEPVPGLVIAAVPPREAPHDALCARDGLTLAELPPGALVGTGSPRRVAQLRRVRPDLTYVDIRGNIDTRLARVREGDLDAVVLAAAGLRRLGLAGRITEELSILPAPGQGALAVECREDDHDTRTALMALEDMRTRLAVTEERAVLEALGGGCAAPIAAVGDGGKLFAGVFSQDGTRAVTVQEPLTPGGGRWAASRLIDGGAAEVTQLGASRESRLAEFHDVADLWPAEARRTVFLPREAGTLSKALEDQGLEVTAWPVQVRVVLEVNHLPDADWSIVTSARTVETLEELGLRLPGRIAAVGRATARALEQAGYQVDFVPEQASGDGIVAEFRVAPARVLIPGSKLSRPNLPEGLRGLGHEVTVVPVYTMVPTGHLPEELVASWQAGEFGAVVVTSGSMARAIHERLGWPSATRVLAIGQPTLQVLNELGVAASAATSPDAEVVARATAELIRKGNA</sequence>
<accession>A0A3P1TD17</accession>
<comment type="miscellaneous">
    <text evidence="7">The porphobilinogen subunits are added to the dipyrromethane group.</text>
</comment>
<dbReference type="InterPro" id="IPR022418">
    <property type="entry name" value="Porphobilinogen_deaminase_C"/>
</dbReference>
<dbReference type="OrthoDB" id="9810298at2"/>
<dbReference type="PROSITE" id="PS00533">
    <property type="entry name" value="PORPHOBILINOGEN_DEAM"/>
    <property type="match status" value="1"/>
</dbReference>
<evidence type="ECO:0000313" key="11">
    <source>
        <dbReference type="EMBL" id="RRD07351.1"/>
    </source>
</evidence>
<evidence type="ECO:0000256" key="7">
    <source>
        <dbReference type="HAMAP-Rule" id="MF_00260"/>
    </source>
</evidence>
<gene>
    <name evidence="7" type="primary">hemC</name>
    <name evidence="11" type="ORF">EII34_02380</name>
</gene>
<dbReference type="Gene3D" id="3.40.190.10">
    <property type="entry name" value="Periplasmic binding protein-like II"/>
    <property type="match status" value="2"/>
</dbReference>
<evidence type="ECO:0000259" key="8">
    <source>
        <dbReference type="Pfam" id="PF01379"/>
    </source>
</evidence>
<dbReference type="EC" id="2.5.1.61" evidence="7"/>
<evidence type="ECO:0000313" key="12">
    <source>
        <dbReference type="Proteomes" id="UP000280819"/>
    </source>
</evidence>
<evidence type="ECO:0000256" key="2">
    <source>
        <dbReference type="ARBA" id="ARBA00005638"/>
    </source>
</evidence>
<feature type="modified residue" description="S-(dipyrrolylmethanemethyl)cysteine" evidence="7">
    <location>
        <position position="231"/>
    </location>
</feature>
<evidence type="ECO:0000256" key="6">
    <source>
        <dbReference type="ARBA" id="ARBA00048169"/>
    </source>
</evidence>
<dbReference type="GO" id="GO:0004852">
    <property type="term" value="F:uroporphyrinogen-III synthase activity"/>
    <property type="evidence" value="ECO:0007669"/>
    <property type="project" value="InterPro"/>
</dbReference>
<feature type="domain" description="Porphobilinogen deaminase N-terminal" evidence="8">
    <location>
        <begin position="1"/>
        <end position="202"/>
    </location>
</feature>
<dbReference type="Pfam" id="PF02602">
    <property type="entry name" value="HEM4"/>
    <property type="match status" value="1"/>
</dbReference>
<comment type="catalytic activity">
    <reaction evidence="6 7">
        <text>4 porphobilinogen + H2O = hydroxymethylbilane + 4 NH4(+)</text>
        <dbReference type="Rhea" id="RHEA:13185"/>
        <dbReference type="ChEBI" id="CHEBI:15377"/>
        <dbReference type="ChEBI" id="CHEBI:28938"/>
        <dbReference type="ChEBI" id="CHEBI:57845"/>
        <dbReference type="ChEBI" id="CHEBI:58126"/>
        <dbReference type="EC" id="2.5.1.61"/>
    </reaction>
</comment>
<dbReference type="InterPro" id="IPR022419">
    <property type="entry name" value="Porphobilin_deaminase_cofac_BS"/>
</dbReference>
<dbReference type="GO" id="GO:0006782">
    <property type="term" value="P:protoporphyrinogen IX biosynthetic process"/>
    <property type="evidence" value="ECO:0007669"/>
    <property type="project" value="UniProtKB-UniRule"/>
</dbReference>
<evidence type="ECO:0000256" key="4">
    <source>
        <dbReference type="ARBA" id="ARBA00022679"/>
    </source>
</evidence>
<dbReference type="CDD" id="cd06578">
    <property type="entry name" value="HemD"/>
    <property type="match status" value="1"/>
</dbReference>
<keyword evidence="5 7" id="KW-0627">Porphyrin biosynthesis</keyword>
<dbReference type="SUPFAM" id="SSF69618">
    <property type="entry name" value="HemD-like"/>
    <property type="match status" value="1"/>
</dbReference>
<dbReference type="FunFam" id="3.40.190.10:FF:000005">
    <property type="entry name" value="Porphobilinogen deaminase"/>
    <property type="match status" value="1"/>
</dbReference>